<keyword evidence="13" id="KW-1185">Reference proteome</keyword>
<dbReference type="InterPro" id="IPR004365">
    <property type="entry name" value="NA-bd_OB_tRNA"/>
</dbReference>
<keyword evidence="9 10" id="KW-0460">Magnesium</keyword>
<evidence type="ECO:0000256" key="3">
    <source>
        <dbReference type="ARBA" id="ARBA00022723"/>
    </source>
</evidence>
<keyword evidence="9" id="KW-0963">Cytoplasm</keyword>
<dbReference type="PANTHER" id="PTHR42918:SF15">
    <property type="entry name" value="LYSINE--TRNA LIGASE, CHLOROPLASTIC_MITOCHONDRIAL"/>
    <property type="match status" value="1"/>
</dbReference>
<dbReference type="Gene3D" id="3.30.930.10">
    <property type="entry name" value="Bira Bifunctional Protein, Domain 2"/>
    <property type="match status" value="1"/>
</dbReference>
<feature type="binding site" evidence="9">
    <location>
        <position position="432"/>
    </location>
    <ligand>
        <name>Mg(2+)</name>
        <dbReference type="ChEBI" id="CHEBI:18420"/>
        <label>2</label>
    </ligand>
</feature>
<sequence>MIKITKKETKKKITIDAKKTTDTTKKITEQEKIRYQKVKKLKELKINPFGQKFICTHTIEEIIAGFKEANQESLAEKQINVAIAGRIVLKRGQGKAGFLHLQDFNFRLQIYLRLDLLGSKSFQLYQNCDLGDIIGIKGFLFKTKTQELTIKALQFIHLTKALKPLPDKFHGLQNREEMRKQRYVDLIVNEKTKNVFVTRSLIIKNIRNFFDNEGFLEVETPILQTTLGGALAKPFITSHNALNCNFYLRIATELPLKKLIVGGMKKVYEIGRLFRNEGIDATHNPEFSTIEAYLAYADMSDIMVLTQKCLQYVCQQVLKTLDFSYQQQDISFHHFHKISMTEAIKKATGIDFTNNFTLKKCQKLAKEHQINLMSHFSKGHIIEAFFEKYVESALIQPTFIYGHPVEISPLAKTNKQDQRFTDRFELFIVGKEFANAFSELNDPIEQEKRFLNQLKEKELGNDEANDMDYDFLNALSYGMPPTGGLGMGIDRLVMLLTNTDNIRDVILFPHFKNKNKELSKETKERSKCVINKTNENKK</sequence>
<evidence type="ECO:0000256" key="8">
    <source>
        <dbReference type="ARBA" id="ARBA00048573"/>
    </source>
</evidence>
<evidence type="ECO:0000256" key="7">
    <source>
        <dbReference type="ARBA" id="ARBA00023146"/>
    </source>
</evidence>
<dbReference type="EC" id="6.1.1.6" evidence="9"/>
<dbReference type="InterPro" id="IPR012340">
    <property type="entry name" value="NA-bd_OB-fold"/>
</dbReference>
<evidence type="ECO:0000256" key="4">
    <source>
        <dbReference type="ARBA" id="ARBA00022741"/>
    </source>
</evidence>
<dbReference type="GO" id="GO:0004824">
    <property type="term" value="F:lysine-tRNA ligase activity"/>
    <property type="evidence" value="ECO:0007669"/>
    <property type="project" value="UniProtKB-EC"/>
</dbReference>
<dbReference type="CDD" id="cd04322">
    <property type="entry name" value="LysRS_N"/>
    <property type="match status" value="1"/>
</dbReference>
<name>A0ABS5K507_9MOLU</name>
<feature type="domain" description="Aminoacyl-transfer RNA synthetases class-II family profile" evidence="11">
    <location>
        <begin position="196"/>
        <end position="509"/>
    </location>
</feature>
<dbReference type="InterPro" id="IPR006195">
    <property type="entry name" value="aa-tRNA-synth_II"/>
</dbReference>
<dbReference type="InterPro" id="IPR044136">
    <property type="entry name" value="Lys-tRNA-ligase_II_N"/>
</dbReference>
<comment type="similarity">
    <text evidence="9">Belongs to the class-II aminoacyl-tRNA synthetase family.</text>
</comment>
<dbReference type="SUPFAM" id="SSF50249">
    <property type="entry name" value="Nucleic acid-binding proteins"/>
    <property type="match status" value="1"/>
</dbReference>
<comment type="cofactor">
    <cofactor evidence="9 10">
        <name>Mg(2+)</name>
        <dbReference type="ChEBI" id="CHEBI:18420"/>
    </cofactor>
    <text evidence="9 10">Binds 3 Mg(2+) ions per subunit.</text>
</comment>
<dbReference type="NCBIfam" id="TIGR00499">
    <property type="entry name" value="lysS_bact"/>
    <property type="match status" value="1"/>
</dbReference>
<dbReference type="InterPro" id="IPR004364">
    <property type="entry name" value="Aa-tRNA-synt_II"/>
</dbReference>
<keyword evidence="4 9" id="KW-0547">Nucleotide-binding</keyword>
<dbReference type="InterPro" id="IPR018149">
    <property type="entry name" value="Lys-tRNA-synth_II_C"/>
</dbReference>
<dbReference type="Proteomes" id="UP000811481">
    <property type="component" value="Unassembled WGS sequence"/>
</dbReference>
<organism evidence="12 13">
    <name type="scientific">'Fragaria x ananassa' phyllody phytoplasma</name>
    <dbReference type="NCBI Taxonomy" id="2358428"/>
    <lineage>
        <taxon>Bacteria</taxon>
        <taxon>Bacillati</taxon>
        <taxon>Mycoplasmatota</taxon>
        <taxon>Mollicutes</taxon>
        <taxon>Acholeplasmatales</taxon>
        <taxon>Acholeplasmataceae</taxon>
        <taxon>Candidatus Phytoplasma</taxon>
        <taxon>16SrXIII (Mexican periwinkle virescence group)</taxon>
    </lineage>
</organism>
<dbReference type="Pfam" id="PF01336">
    <property type="entry name" value="tRNA_anti-codon"/>
    <property type="match status" value="1"/>
</dbReference>
<gene>
    <name evidence="9 12" type="primary">lysS</name>
    <name evidence="12" type="ORF">J8J04_01845</name>
</gene>
<dbReference type="InterPro" id="IPR045864">
    <property type="entry name" value="aa-tRNA-synth_II/BPL/LPL"/>
</dbReference>
<evidence type="ECO:0000313" key="13">
    <source>
        <dbReference type="Proteomes" id="UP000811481"/>
    </source>
</evidence>
<evidence type="ECO:0000256" key="6">
    <source>
        <dbReference type="ARBA" id="ARBA00022917"/>
    </source>
</evidence>
<protein>
    <recommendedName>
        <fullName evidence="9">Lysine--tRNA ligase</fullName>
        <ecNumber evidence="9">6.1.1.6</ecNumber>
    </recommendedName>
    <alternativeName>
        <fullName evidence="9">Lysyl-tRNA synthetase</fullName>
        <shortName evidence="9">LysRS</shortName>
    </alternativeName>
</protein>
<dbReference type="HAMAP" id="MF_00252">
    <property type="entry name" value="Lys_tRNA_synth_class2"/>
    <property type="match status" value="1"/>
</dbReference>
<feature type="binding site" evidence="9">
    <location>
        <position position="425"/>
    </location>
    <ligand>
        <name>Mg(2+)</name>
        <dbReference type="ChEBI" id="CHEBI:18420"/>
        <label>1</label>
    </ligand>
</feature>
<dbReference type="CDD" id="cd00775">
    <property type="entry name" value="LysRS_core"/>
    <property type="match status" value="1"/>
</dbReference>
<keyword evidence="2 9" id="KW-0436">Ligase</keyword>
<keyword evidence="7 9" id="KW-0030">Aminoacyl-tRNA synthetase</keyword>
<evidence type="ECO:0000259" key="11">
    <source>
        <dbReference type="PROSITE" id="PS50862"/>
    </source>
</evidence>
<dbReference type="PROSITE" id="PS50862">
    <property type="entry name" value="AA_TRNA_LIGASE_II"/>
    <property type="match status" value="1"/>
</dbReference>
<keyword evidence="3 9" id="KW-0479">Metal-binding</keyword>
<dbReference type="NCBIfam" id="NF001756">
    <property type="entry name" value="PRK00484.1"/>
    <property type="match status" value="1"/>
</dbReference>
<dbReference type="Gene3D" id="2.40.50.140">
    <property type="entry name" value="Nucleic acid-binding proteins"/>
    <property type="match status" value="1"/>
</dbReference>
<dbReference type="EMBL" id="JAGVRH010000005">
    <property type="protein sequence ID" value="MBS2126425.1"/>
    <property type="molecule type" value="Genomic_DNA"/>
</dbReference>
<evidence type="ECO:0000256" key="9">
    <source>
        <dbReference type="HAMAP-Rule" id="MF_00252"/>
    </source>
</evidence>
<dbReference type="Pfam" id="PF00152">
    <property type="entry name" value="tRNA-synt_2"/>
    <property type="match status" value="1"/>
</dbReference>
<proteinExistence type="inferred from homology"/>
<dbReference type="PRINTS" id="PR00982">
    <property type="entry name" value="TRNASYNTHLYS"/>
</dbReference>
<evidence type="ECO:0000256" key="2">
    <source>
        <dbReference type="ARBA" id="ARBA00022598"/>
    </source>
</evidence>
<comment type="caution">
    <text evidence="12">The sequence shown here is derived from an EMBL/GenBank/DDBJ whole genome shotgun (WGS) entry which is preliminary data.</text>
</comment>
<dbReference type="InterPro" id="IPR002313">
    <property type="entry name" value="Lys-tRNA-ligase_II"/>
</dbReference>
<keyword evidence="5 9" id="KW-0067">ATP-binding</keyword>
<evidence type="ECO:0000256" key="5">
    <source>
        <dbReference type="ARBA" id="ARBA00022840"/>
    </source>
</evidence>
<evidence type="ECO:0000256" key="10">
    <source>
        <dbReference type="RuleBase" id="RU000336"/>
    </source>
</evidence>
<evidence type="ECO:0000256" key="1">
    <source>
        <dbReference type="ARBA" id="ARBA00011738"/>
    </source>
</evidence>
<feature type="binding site" evidence="9">
    <location>
        <position position="432"/>
    </location>
    <ligand>
        <name>Mg(2+)</name>
        <dbReference type="ChEBI" id="CHEBI:18420"/>
        <label>1</label>
    </ligand>
</feature>
<comment type="catalytic activity">
    <reaction evidence="8 9 10">
        <text>tRNA(Lys) + L-lysine + ATP = L-lysyl-tRNA(Lys) + AMP + diphosphate</text>
        <dbReference type="Rhea" id="RHEA:20792"/>
        <dbReference type="Rhea" id="RHEA-COMP:9696"/>
        <dbReference type="Rhea" id="RHEA-COMP:9697"/>
        <dbReference type="ChEBI" id="CHEBI:30616"/>
        <dbReference type="ChEBI" id="CHEBI:32551"/>
        <dbReference type="ChEBI" id="CHEBI:33019"/>
        <dbReference type="ChEBI" id="CHEBI:78442"/>
        <dbReference type="ChEBI" id="CHEBI:78529"/>
        <dbReference type="ChEBI" id="CHEBI:456215"/>
        <dbReference type="EC" id="6.1.1.6"/>
    </reaction>
</comment>
<dbReference type="RefSeq" id="WP_212331576.1">
    <property type="nucleotide sequence ID" value="NZ_JAGVRH010000005.1"/>
</dbReference>
<reference evidence="12" key="1">
    <citation type="submission" date="2021-04" db="EMBL/GenBank/DDBJ databases">
        <title>Draft genome sequence of StrPh-CL8, a phytoplasma strain causing strawberry phyllody in Chile.</title>
        <authorList>
            <person name="Cui W."/>
            <person name="Zamorano A."/>
            <person name="Fiore N."/>
        </authorList>
    </citation>
    <scope>NUCLEOTIDE SEQUENCE [LARGE SCALE GENOMIC DNA]</scope>
    <source>
        <strain evidence="12">StrPh-Cl</strain>
    </source>
</reference>
<comment type="subcellular location">
    <subcellularLocation>
        <location evidence="9">Cytoplasm</location>
    </subcellularLocation>
</comment>
<keyword evidence="6 9" id="KW-0648">Protein biosynthesis</keyword>
<comment type="subunit">
    <text evidence="1 9">Homodimer.</text>
</comment>
<dbReference type="PANTHER" id="PTHR42918">
    <property type="entry name" value="LYSYL-TRNA SYNTHETASE"/>
    <property type="match status" value="1"/>
</dbReference>
<accession>A0ABS5K507</accession>
<dbReference type="SUPFAM" id="SSF55681">
    <property type="entry name" value="Class II aaRS and biotin synthetases"/>
    <property type="match status" value="1"/>
</dbReference>
<evidence type="ECO:0000313" key="12">
    <source>
        <dbReference type="EMBL" id="MBS2126425.1"/>
    </source>
</evidence>